<dbReference type="Proteomes" id="UP001145114">
    <property type="component" value="Unassembled WGS sequence"/>
</dbReference>
<sequence>MSGGDTCARDIRYGPLQWHRLDLFVPEAAMQSIAREEPERSRWQSRRHGDGCGWPVIVVCPGYRWVNNATDQMRLYNPMAQNLCNDGYFVILPWLGVGKDEDGSKRGHSAGRQKEYSLVSVLQDLQLVLEWTHQQMPEYGGDTGQIYLMGAGAGAHICAMYGIGRALQQYYARQSLQTDQRLVPILSSQEADRELWSWCMALRDTGAAEVKGLILISGVFDLVFQQRYEQERCLDGLTMTSFLLLDSPVARAEAWSPQLILEALQRRGIFIDINKLARRVLFIHGRKDTTFPFASSHGLFRTLCQWDVEEVNMKVYANLRRVDPTVALLSPTAPLTMSLLDDIRGIILEDEEDSDDNDDGDIGMLPVVVSGGG</sequence>
<proteinExistence type="predicted"/>
<evidence type="ECO:0000313" key="1">
    <source>
        <dbReference type="EMBL" id="KAJ1675038.1"/>
    </source>
</evidence>
<keyword evidence="2" id="KW-1185">Reference proteome</keyword>
<name>A0ACC1HIU5_9FUNG</name>
<protein>
    <submittedName>
        <fullName evidence="1">Uncharacterized protein</fullName>
    </submittedName>
</protein>
<dbReference type="EMBL" id="JAMZIH010005526">
    <property type="protein sequence ID" value="KAJ1675038.1"/>
    <property type="molecule type" value="Genomic_DNA"/>
</dbReference>
<evidence type="ECO:0000313" key="2">
    <source>
        <dbReference type="Proteomes" id="UP001145114"/>
    </source>
</evidence>
<gene>
    <name evidence="1" type="ORF">EV182_002055</name>
</gene>
<reference evidence="1" key="1">
    <citation type="submission" date="2022-06" db="EMBL/GenBank/DDBJ databases">
        <title>Phylogenomic reconstructions and comparative analyses of Kickxellomycotina fungi.</title>
        <authorList>
            <person name="Reynolds N.K."/>
            <person name="Stajich J.E."/>
            <person name="Barry K."/>
            <person name="Grigoriev I.V."/>
            <person name="Crous P."/>
            <person name="Smith M.E."/>
        </authorList>
    </citation>
    <scope>NUCLEOTIDE SEQUENCE</scope>
    <source>
        <strain evidence="1">RSA 2271</strain>
    </source>
</reference>
<accession>A0ACC1HIU5</accession>
<organism evidence="1 2">
    <name type="scientific">Spiromyces aspiralis</name>
    <dbReference type="NCBI Taxonomy" id="68401"/>
    <lineage>
        <taxon>Eukaryota</taxon>
        <taxon>Fungi</taxon>
        <taxon>Fungi incertae sedis</taxon>
        <taxon>Zoopagomycota</taxon>
        <taxon>Kickxellomycotina</taxon>
        <taxon>Kickxellomycetes</taxon>
        <taxon>Kickxellales</taxon>
        <taxon>Kickxellaceae</taxon>
        <taxon>Spiromyces</taxon>
    </lineage>
</organism>
<comment type="caution">
    <text evidence="1">The sequence shown here is derived from an EMBL/GenBank/DDBJ whole genome shotgun (WGS) entry which is preliminary data.</text>
</comment>